<feature type="domain" description="DUF7788" evidence="1">
    <location>
        <begin position="40"/>
        <end position="170"/>
    </location>
</feature>
<dbReference type="InterPro" id="IPR011205">
    <property type="entry name" value="UCP015417_vWA"/>
</dbReference>
<dbReference type="PANTHER" id="PTHR31373">
    <property type="entry name" value="OS06G0652100 PROTEIN"/>
    <property type="match status" value="1"/>
</dbReference>
<comment type="caution">
    <text evidence="2">The sequence shown here is derived from an EMBL/GenBank/DDBJ whole genome shotgun (WGS) entry which is preliminary data.</text>
</comment>
<name>A0A7J7L5Z4_9MAGN</name>
<proteinExistence type="predicted"/>
<gene>
    <name evidence="2" type="ORF">GIB67_041852</name>
</gene>
<reference evidence="2 3" key="1">
    <citation type="journal article" date="2020" name="IScience">
        <title>Genome Sequencing of the Endangered Kingdonia uniflora (Circaeasteraceae, Ranunculales) Reveals Potential Mechanisms of Evolutionary Specialization.</title>
        <authorList>
            <person name="Sun Y."/>
            <person name="Deng T."/>
            <person name="Zhang A."/>
            <person name="Moore M.J."/>
            <person name="Landis J.B."/>
            <person name="Lin N."/>
            <person name="Zhang H."/>
            <person name="Zhang X."/>
            <person name="Huang J."/>
            <person name="Zhang X."/>
            <person name="Sun H."/>
            <person name="Wang H."/>
        </authorList>
    </citation>
    <scope>NUCLEOTIDE SEQUENCE [LARGE SCALE GENOMIC DNA]</scope>
    <source>
        <strain evidence="2">TB1705</strain>
        <tissue evidence="2">Leaf</tissue>
    </source>
</reference>
<evidence type="ECO:0000313" key="2">
    <source>
        <dbReference type="EMBL" id="KAF6137979.1"/>
    </source>
</evidence>
<protein>
    <recommendedName>
        <fullName evidence="1">DUF7788 domain-containing protein</fullName>
    </recommendedName>
</protein>
<dbReference type="PIRSF" id="PIRSF015417">
    <property type="entry name" value="T31B5_30_vWA"/>
    <property type="match status" value="1"/>
</dbReference>
<dbReference type="Proteomes" id="UP000541444">
    <property type="component" value="Unassembled WGS sequence"/>
</dbReference>
<dbReference type="OrthoDB" id="1149618at2759"/>
<evidence type="ECO:0000259" key="1">
    <source>
        <dbReference type="Pfam" id="PF25043"/>
    </source>
</evidence>
<dbReference type="Gene3D" id="3.40.50.410">
    <property type="entry name" value="von Willebrand factor, type A domain"/>
    <property type="match status" value="1"/>
</dbReference>
<sequence>MTDRFLEYLGKVKSGKEKIASGALLPHEIIESLKHSDGGEVAELQWEKKDFQKVFDLILQVAVKGKLREEDMIKRVFVFSDMEFDKVSANNWETDYKRIQRKFKASGYESVVPEIVFWNLRDSKATPVPSKEKGVALVSGFSKNLLKMFLNEDGIINPEAVMEKAISGDEYQKLQVHD</sequence>
<dbReference type="Pfam" id="PF25043">
    <property type="entry name" value="DUF7788"/>
    <property type="match status" value="1"/>
</dbReference>
<accession>A0A7J7L5Z4</accession>
<dbReference type="PANTHER" id="PTHR31373:SF17">
    <property type="entry name" value="OS06G0652100 PROTEIN"/>
    <property type="match status" value="1"/>
</dbReference>
<dbReference type="AlphaFoldDB" id="A0A7J7L5Z4"/>
<keyword evidence="3" id="KW-1185">Reference proteome</keyword>
<evidence type="ECO:0000313" key="3">
    <source>
        <dbReference type="Proteomes" id="UP000541444"/>
    </source>
</evidence>
<dbReference type="EMBL" id="JACGCM010002618">
    <property type="protein sequence ID" value="KAF6137979.1"/>
    <property type="molecule type" value="Genomic_DNA"/>
</dbReference>
<dbReference type="InterPro" id="IPR056690">
    <property type="entry name" value="DUF7788"/>
</dbReference>
<dbReference type="InterPro" id="IPR036465">
    <property type="entry name" value="vWFA_dom_sf"/>
</dbReference>
<organism evidence="2 3">
    <name type="scientific">Kingdonia uniflora</name>
    <dbReference type="NCBI Taxonomy" id="39325"/>
    <lineage>
        <taxon>Eukaryota</taxon>
        <taxon>Viridiplantae</taxon>
        <taxon>Streptophyta</taxon>
        <taxon>Embryophyta</taxon>
        <taxon>Tracheophyta</taxon>
        <taxon>Spermatophyta</taxon>
        <taxon>Magnoliopsida</taxon>
        <taxon>Ranunculales</taxon>
        <taxon>Circaeasteraceae</taxon>
        <taxon>Kingdonia</taxon>
    </lineage>
</organism>